<dbReference type="InterPro" id="IPR001357">
    <property type="entry name" value="BRCT_dom"/>
</dbReference>
<evidence type="ECO:0000313" key="4">
    <source>
        <dbReference type="EMBL" id="CAF4967372.1"/>
    </source>
</evidence>
<feature type="non-terminal residue" evidence="4">
    <location>
        <position position="1"/>
    </location>
</feature>
<feature type="domain" description="BRCT" evidence="1">
    <location>
        <begin position="1"/>
        <end position="25"/>
    </location>
</feature>
<accession>A0A8S3DHC8</accession>
<dbReference type="EMBL" id="CAJOBJ010195511">
    <property type="protein sequence ID" value="CAF4967372.1"/>
    <property type="molecule type" value="Genomic_DNA"/>
</dbReference>
<comment type="caution">
    <text evidence="4">The sequence shown here is derived from an EMBL/GenBank/DDBJ whole genome shotgun (WGS) entry which is preliminary data.</text>
</comment>
<evidence type="ECO:0000313" key="3">
    <source>
        <dbReference type="EMBL" id="CAF4808929.1"/>
    </source>
</evidence>
<sequence length="26" mass="3047">VYVQPQWIFDSINARKLLPVDNYLPG</sequence>
<gene>
    <name evidence="2" type="ORF">BYL167_LOCUS40048</name>
    <name evidence="3" type="ORF">BYL167_LOCUS48482</name>
    <name evidence="4" type="ORF">GIL414_LOCUS55216</name>
</gene>
<dbReference type="InterPro" id="IPR036420">
    <property type="entry name" value="BRCT_dom_sf"/>
</dbReference>
<evidence type="ECO:0000313" key="2">
    <source>
        <dbReference type="EMBL" id="CAF4599127.1"/>
    </source>
</evidence>
<protein>
    <recommendedName>
        <fullName evidence="1">BRCT domain-containing protein</fullName>
    </recommendedName>
</protein>
<name>A0A8S3DHC8_9BILA</name>
<dbReference type="Proteomes" id="UP000681720">
    <property type="component" value="Unassembled WGS sequence"/>
</dbReference>
<organism evidence="4 5">
    <name type="scientific">Rotaria magnacalcarata</name>
    <dbReference type="NCBI Taxonomy" id="392030"/>
    <lineage>
        <taxon>Eukaryota</taxon>
        <taxon>Metazoa</taxon>
        <taxon>Spiralia</taxon>
        <taxon>Gnathifera</taxon>
        <taxon>Rotifera</taxon>
        <taxon>Eurotatoria</taxon>
        <taxon>Bdelloidea</taxon>
        <taxon>Philodinida</taxon>
        <taxon>Philodinidae</taxon>
        <taxon>Rotaria</taxon>
    </lineage>
</organism>
<dbReference type="Proteomes" id="UP000681967">
    <property type="component" value="Unassembled WGS sequence"/>
</dbReference>
<dbReference type="EMBL" id="CAJOBH010098091">
    <property type="protein sequence ID" value="CAF4599127.1"/>
    <property type="molecule type" value="Genomic_DNA"/>
</dbReference>
<dbReference type="Gene3D" id="3.40.50.10190">
    <property type="entry name" value="BRCT domain"/>
    <property type="match status" value="1"/>
</dbReference>
<evidence type="ECO:0000259" key="1">
    <source>
        <dbReference type="PROSITE" id="PS50172"/>
    </source>
</evidence>
<evidence type="ECO:0000313" key="5">
    <source>
        <dbReference type="Proteomes" id="UP000681720"/>
    </source>
</evidence>
<proteinExistence type="predicted"/>
<reference evidence="4" key="1">
    <citation type="submission" date="2021-02" db="EMBL/GenBank/DDBJ databases">
        <authorList>
            <person name="Nowell W R."/>
        </authorList>
    </citation>
    <scope>NUCLEOTIDE SEQUENCE</scope>
</reference>
<dbReference type="SUPFAM" id="SSF52113">
    <property type="entry name" value="BRCT domain"/>
    <property type="match status" value="1"/>
</dbReference>
<dbReference type="EMBL" id="CAJOBH010141770">
    <property type="protein sequence ID" value="CAF4808929.1"/>
    <property type="molecule type" value="Genomic_DNA"/>
</dbReference>
<dbReference type="AlphaFoldDB" id="A0A8S3DHC8"/>
<dbReference type="PROSITE" id="PS50172">
    <property type="entry name" value="BRCT"/>
    <property type="match status" value="1"/>
</dbReference>